<evidence type="ECO:0000313" key="2">
    <source>
        <dbReference type="EMBL" id="MDT0319280.1"/>
    </source>
</evidence>
<evidence type="ECO:0000256" key="1">
    <source>
        <dbReference type="SAM" id="MobiDB-lite"/>
    </source>
</evidence>
<name>A0ABU2LP59_9ACTN</name>
<feature type="compositionally biased region" description="Basic and acidic residues" evidence="1">
    <location>
        <begin position="1"/>
        <end position="13"/>
    </location>
</feature>
<dbReference type="Proteomes" id="UP001183420">
    <property type="component" value="Unassembled WGS sequence"/>
</dbReference>
<protein>
    <recommendedName>
        <fullName evidence="4">4Fe-4S Wbl-type domain-containing protein</fullName>
    </recommendedName>
</protein>
<sequence>MREISAADDHQPDNHPPSNAESATTPTAQPTVAKKSTATTARSRRSKKAVRTVPTSDQGRAACSEHTELFELVEDGGSSVTYEDRLDAAAVCDGCPLSSSCGFRVWPSGNRPKEGQ</sequence>
<gene>
    <name evidence="2" type="ORF">RNC47_13125</name>
</gene>
<organism evidence="2 3">
    <name type="scientific">Streptomyces millisiae</name>
    <dbReference type="NCBI Taxonomy" id="3075542"/>
    <lineage>
        <taxon>Bacteria</taxon>
        <taxon>Bacillati</taxon>
        <taxon>Actinomycetota</taxon>
        <taxon>Actinomycetes</taxon>
        <taxon>Kitasatosporales</taxon>
        <taxon>Streptomycetaceae</taxon>
        <taxon>Streptomyces</taxon>
    </lineage>
</organism>
<proteinExistence type="predicted"/>
<dbReference type="EMBL" id="JAVREM010000012">
    <property type="protein sequence ID" value="MDT0319280.1"/>
    <property type="molecule type" value="Genomic_DNA"/>
</dbReference>
<keyword evidence="3" id="KW-1185">Reference proteome</keyword>
<reference evidence="3" key="1">
    <citation type="submission" date="2023-07" db="EMBL/GenBank/DDBJ databases">
        <title>30 novel species of actinomycetes from the DSMZ collection.</title>
        <authorList>
            <person name="Nouioui I."/>
        </authorList>
    </citation>
    <scope>NUCLEOTIDE SEQUENCE [LARGE SCALE GENOMIC DNA]</scope>
    <source>
        <strain evidence="3">DSM 44918</strain>
    </source>
</reference>
<comment type="caution">
    <text evidence="2">The sequence shown here is derived from an EMBL/GenBank/DDBJ whole genome shotgun (WGS) entry which is preliminary data.</text>
</comment>
<feature type="compositionally biased region" description="Polar residues" evidence="1">
    <location>
        <begin position="16"/>
        <end position="41"/>
    </location>
</feature>
<dbReference type="RefSeq" id="WP_311598484.1">
    <property type="nucleotide sequence ID" value="NZ_JAVREM010000012.1"/>
</dbReference>
<accession>A0ABU2LP59</accession>
<feature type="region of interest" description="Disordered" evidence="1">
    <location>
        <begin position="1"/>
        <end position="62"/>
    </location>
</feature>
<evidence type="ECO:0008006" key="4">
    <source>
        <dbReference type="Google" id="ProtNLM"/>
    </source>
</evidence>
<evidence type="ECO:0000313" key="3">
    <source>
        <dbReference type="Proteomes" id="UP001183420"/>
    </source>
</evidence>